<proteinExistence type="predicted"/>
<dbReference type="Gramene" id="AET0Gv20120700.16">
    <property type="protein sequence ID" value="AET0Gv20120700.16"/>
    <property type="gene ID" value="AET0Gv20120700"/>
</dbReference>
<reference evidence="2" key="1">
    <citation type="journal article" date="2014" name="Science">
        <title>Ancient hybridizations among the ancestral genomes of bread wheat.</title>
        <authorList>
            <consortium name="International Wheat Genome Sequencing Consortium,"/>
            <person name="Marcussen T."/>
            <person name="Sandve S.R."/>
            <person name="Heier L."/>
            <person name="Spannagl M."/>
            <person name="Pfeifer M."/>
            <person name="Jakobsen K.S."/>
            <person name="Wulff B.B."/>
            <person name="Steuernagel B."/>
            <person name="Mayer K.F."/>
            <person name="Olsen O.A."/>
        </authorList>
    </citation>
    <scope>NUCLEOTIDE SEQUENCE [LARGE SCALE GENOMIC DNA]</scope>
    <source>
        <strain evidence="2">cv. AL8/78</strain>
    </source>
</reference>
<dbReference type="Proteomes" id="UP000015105">
    <property type="component" value="Unassembled WGS sequence"/>
</dbReference>
<evidence type="ECO:0000313" key="1">
    <source>
        <dbReference type="EnsemblPlants" id="AET0Gv20120700.16"/>
    </source>
</evidence>
<keyword evidence="2" id="KW-1185">Reference proteome</keyword>
<reference evidence="2" key="2">
    <citation type="journal article" date="2017" name="Nat. Plants">
        <title>The Aegilops tauschii genome reveals multiple impacts of transposons.</title>
        <authorList>
            <person name="Zhao G."/>
            <person name="Zou C."/>
            <person name="Li K."/>
            <person name="Wang K."/>
            <person name="Li T."/>
            <person name="Gao L."/>
            <person name="Zhang X."/>
            <person name="Wang H."/>
            <person name="Yang Z."/>
            <person name="Liu X."/>
            <person name="Jiang W."/>
            <person name="Mao L."/>
            <person name="Kong X."/>
            <person name="Jiao Y."/>
            <person name="Jia J."/>
        </authorList>
    </citation>
    <scope>NUCLEOTIDE SEQUENCE [LARGE SCALE GENOMIC DNA]</scope>
    <source>
        <strain evidence="2">cv. AL8/78</strain>
    </source>
</reference>
<sequence>MLFCCNCSLVLIRCTLQELITKIGQSVKTIKAWKLYGRAQEHLVHLLRSLQMHFLSIIALPMGLVLKF</sequence>
<accession>A0A452XFB4</accession>
<dbReference type="AlphaFoldDB" id="A0A452XFB4"/>
<protein>
    <submittedName>
        <fullName evidence="1">Uncharacterized protein</fullName>
    </submittedName>
</protein>
<organism evidence="1 2">
    <name type="scientific">Aegilops tauschii subsp. strangulata</name>
    <name type="common">Goatgrass</name>
    <dbReference type="NCBI Taxonomy" id="200361"/>
    <lineage>
        <taxon>Eukaryota</taxon>
        <taxon>Viridiplantae</taxon>
        <taxon>Streptophyta</taxon>
        <taxon>Embryophyta</taxon>
        <taxon>Tracheophyta</taxon>
        <taxon>Spermatophyta</taxon>
        <taxon>Magnoliopsida</taxon>
        <taxon>Liliopsida</taxon>
        <taxon>Poales</taxon>
        <taxon>Poaceae</taxon>
        <taxon>BOP clade</taxon>
        <taxon>Pooideae</taxon>
        <taxon>Triticodae</taxon>
        <taxon>Triticeae</taxon>
        <taxon>Triticinae</taxon>
        <taxon>Aegilops</taxon>
    </lineage>
</organism>
<reference evidence="1" key="3">
    <citation type="submission" date="2019-03" db="UniProtKB">
        <authorList>
            <consortium name="EnsemblPlants"/>
        </authorList>
    </citation>
    <scope>IDENTIFICATION</scope>
</reference>
<name>A0A452XFB4_AEGTS</name>
<dbReference type="EnsemblPlants" id="AET0Gv20120700.16">
    <property type="protein sequence ID" value="AET0Gv20120700.16"/>
    <property type="gene ID" value="AET0Gv20120700"/>
</dbReference>
<evidence type="ECO:0000313" key="2">
    <source>
        <dbReference type="Proteomes" id="UP000015105"/>
    </source>
</evidence>